<dbReference type="InterPro" id="IPR013520">
    <property type="entry name" value="Ribonucl_H"/>
</dbReference>
<keyword evidence="3" id="KW-0269">Exonuclease</keyword>
<keyword evidence="4" id="KW-1185">Reference proteome</keyword>
<gene>
    <name evidence="3" type="ORF">P9H32_02350</name>
</gene>
<protein>
    <submittedName>
        <fullName evidence="3">3'-5' exonuclease</fullName>
    </submittedName>
</protein>
<organism evidence="3 4">
    <name type="scientific">Pontiella agarivorans</name>
    <dbReference type="NCBI Taxonomy" id="3038953"/>
    <lineage>
        <taxon>Bacteria</taxon>
        <taxon>Pseudomonadati</taxon>
        <taxon>Kiritimatiellota</taxon>
        <taxon>Kiritimatiellia</taxon>
        <taxon>Kiritimatiellales</taxon>
        <taxon>Pontiellaceae</taxon>
        <taxon>Pontiella</taxon>
    </lineage>
</organism>
<keyword evidence="3" id="KW-0378">Hydrolase</keyword>
<reference evidence="3 4" key="1">
    <citation type="journal article" date="2024" name="Appl. Environ. Microbiol.">
        <title>Pontiella agarivorans sp. nov., a novel marine anaerobic bacterium capable of degrading macroalgal polysaccharides and fixing nitrogen.</title>
        <authorList>
            <person name="Liu N."/>
            <person name="Kivenson V."/>
            <person name="Peng X."/>
            <person name="Cui Z."/>
            <person name="Lankiewicz T.S."/>
            <person name="Gosselin K.M."/>
            <person name="English C.J."/>
            <person name="Blair E.M."/>
            <person name="O'Malley M.A."/>
            <person name="Valentine D.L."/>
        </authorList>
    </citation>
    <scope>NUCLEOTIDE SEQUENCE [LARGE SCALE GENOMIC DNA]</scope>
    <source>
        <strain evidence="3 4">NLcol2</strain>
    </source>
</reference>
<sequence length="210" mass="23504">MKKLIIPLITLLCLRMFADVGDVTFVAFDTETTGFSPARERIIEIGAVKYRNGKIIDSTHWLINPGIPVRNSHVHGITGYELTGYPGFADTYPAFRNFAGDAVLIAHNASFDVRFMAAEIERNNLDPMPNPVINSLTLFRRWYPEAGSHKLGLLAETLDIRVETTHRAEADSETLLKILDHSLKARPDITVQNIALTANGTYYFDGTRKK</sequence>
<evidence type="ECO:0000313" key="4">
    <source>
        <dbReference type="Proteomes" id="UP001290861"/>
    </source>
</evidence>
<feature type="domain" description="Exonuclease" evidence="2">
    <location>
        <begin position="24"/>
        <end position="188"/>
    </location>
</feature>
<dbReference type="PANTHER" id="PTHR30231:SF41">
    <property type="entry name" value="DNA POLYMERASE III SUBUNIT EPSILON"/>
    <property type="match status" value="1"/>
</dbReference>
<feature type="signal peptide" evidence="1">
    <location>
        <begin position="1"/>
        <end position="18"/>
    </location>
</feature>
<dbReference type="SMART" id="SM00479">
    <property type="entry name" value="EXOIII"/>
    <property type="match status" value="1"/>
</dbReference>
<dbReference type="InterPro" id="IPR036397">
    <property type="entry name" value="RNaseH_sf"/>
</dbReference>
<keyword evidence="1" id="KW-0732">Signal</keyword>
<proteinExistence type="predicted"/>
<comment type="caution">
    <text evidence="3">The sequence shown here is derived from an EMBL/GenBank/DDBJ whole genome shotgun (WGS) entry which is preliminary data.</text>
</comment>
<accession>A0ABU5MTH6</accession>
<dbReference type="EMBL" id="JARVCO010000002">
    <property type="protein sequence ID" value="MDZ8117452.1"/>
    <property type="molecule type" value="Genomic_DNA"/>
</dbReference>
<name>A0ABU5MTH6_9BACT</name>
<evidence type="ECO:0000313" key="3">
    <source>
        <dbReference type="EMBL" id="MDZ8117452.1"/>
    </source>
</evidence>
<evidence type="ECO:0000259" key="2">
    <source>
        <dbReference type="SMART" id="SM00479"/>
    </source>
</evidence>
<dbReference type="Proteomes" id="UP001290861">
    <property type="component" value="Unassembled WGS sequence"/>
</dbReference>
<dbReference type="NCBIfam" id="TIGR00573">
    <property type="entry name" value="dnaq"/>
    <property type="match status" value="1"/>
</dbReference>
<dbReference type="Pfam" id="PF00929">
    <property type="entry name" value="RNase_T"/>
    <property type="match status" value="1"/>
</dbReference>
<dbReference type="GO" id="GO:0004527">
    <property type="term" value="F:exonuclease activity"/>
    <property type="evidence" value="ECO:0007669"/>
    <property type="project" value="UniProtKB-KW"/>
</dbReference>
<dbReference type="CDD" id="cd06127">
    <property type="entry name" value="DEDDh"/>
    <property type="match status" value="1"/>
</dbReference>
<evidence type="ECO:0000256" key="1">
    <source>
        <dbReference type="SAM" id="SignalP"/>
    </source>
</evidence>
<dbReference type="InterPro" id="IPR006054">
    <property type="entry name" value="DnaQ"/>
</dbReference>
<dbReference type="PANTHER" id="PTHR30231">
    <property type="entry name" value="DNA POLYMERASE III SUBUNIT EPSILON"/>
    <property type="match status" value="1"/>
</dbReference>
<dbReference type="SUPFAM" id="SSF53098">
    <property type="entry name" value="Ribonuclease H-like"/>
    <property type="match status" value="1"/>
</dbReference>
<dbReference type="Gene3D" id="3.30.420.10">
    <property type="entry name" value="Ribonuclease H-like superfamily/Ribonuclease H"/>
    <property type="match status" value="1"/>
</dbReference>
<dbReference type="RefSeq" id="WP_322607253.1">
    <property type="nucleotide sequence ID" value="NZ_JARVCO010000002.1"/>
</dbReference>
<dbReference type="InterPro" id="IPR012337">
    <property type="entry name" value="RNaseH-like_sf"/>
</dbReference>
<keyword evidence="3" id="KW-0540">Nuclease</keyword>
<feature type="chain" id="PRO_5046119010" evidence="1">
    <location>
        <begin position="19"/>
        <end position="210"/>
    </location>
</feature>